<feature type="repeat" description="WD" evidence="3">
    <location>
        <begin position="477"/>
        <end position="521"/>
    </location>
</feature>
<gene>
    <name evidence="6" type="ORF">AYBTSS11_LOCUS19669</name>
</gene>
<dbReference type="PANTHER" id="PTHR16266:SF17">
    <property type="entry name" value="BRWD3"/>
    <property type="match status" value="1"/>
</dbReference>
<dbReference type="Proteomes" id="UP001189624">
    <property type="component" value="Chromosome 6"/>
</dbReference>
<reference evidence="6" key="1">
    <citation type="submission" date="2023-10" db="EMBL/GenBank/DDBJ databases">
        <authorList>
            <person name="Domelevo Entfellner J.-B."/>
        </authorList>
    </citation>
    <scope>NUCLEOTIDE SEQUENCE</scope>
</reference>
<keyword evidence="1 3" id="KW-0853">WD repeat</keyword>
<dbReference type="AlphaFoldDB" id="A0AA86SNT9"/>
<dbReference type="GO" id="GO:0005634">
    <property type="term" value="C:nucleus"/>
    <property type="evidence" value="ECO:0007669"/>
    <property type="project" value="TreeGrafter"/>
</dbReference>
<feature type="compositionally biased region" description="Pro residues" evidence="4">
    <location>
        <begin position="672"/>
        <end position="681"/>
    </location>
</feature>
<dbReference type="Pfam" id="PF25437">
    <property type="entry name" value="BRWD1_N"/>
    <property type="match status" value="1"/>
</dbReference>
<dbReference type="FunFam" id="2.130.10.10:FF:000403">
    <property type="entry name" value="PH-interacting protein isoform X1"/>
    <property type="match status" value="1"/>
</dbReference>
<name>A0AA86SNT9_9FABA</name>
<feature type="domain" description="BRWD/PHIP N-terminal" evidence="5">
    <location>
        <begin position="192"/>
        <end position="292"/>
    </location>
</feature>
<dbReference type="InterPro" id="IPR036322">
    <property type="entry name" value="WD40_repeat_dom_sf"/>
</dbReference>
<dbReference type="InterPro" id="IPR057452">
    <property type="entry name" value="BRWD/PHIP_N"/>
</dbReference>
<dbReference type="SUPFAM" id="SSF50978">
    <property type="entry name" value="WD40 repeat-like"/>
    <property type="match status" value="1"/>
</dbReference>
<evidence type="ECO:0000256" key="3">
    <source>
        <dbReference type="PROSITE-ProRule" id="PRU00221"/>
    </source>
</evidence>
<feature type="repeat" description="WD" evidence="3">
    <location>
        <begin position="542"/>
        <end position="574"/>
    </location>
</feature>
<evidence type="ECO:0000313" key="6">
    <source>
        <dbReference type="EMBL" id="CAJ1963240.1"/>
    </source>
</evidence>
<dbReference type="SMART" id="SM00320">
    <property type="entry name" value="WD40"/>
    <property type="match status" value="5"/>
</dbReference>
<evidence type="ECO:0000259" key="5">
    <source>
        <dbReference type="Pfam" id="PF25437"/>
    </source>
</evidence>
<feature type="repeat" description="WD" evidence="3">
    <location>
        <begin position="435"/>
        <end position="476"/>
    </location>
</feature>
<dbReference type="CDD" id="cd00200">
    <property type="entry name" value="WD40"/>
    <property type="match status" value="1"/>
</dbReference>
<dbReference type="InterPro" id="IPR001680">
    <property type="entry name" value="WD40_rpt"/>
</dbReference>
<dbReference type="InterPro" id="IPR020472">
    <property type="entry name" value="WD40_PAC1"/>
</dbReference>
<keyword evidence="2" id="KW-0677">Repeat</keyword>
<evidence type="ECO:0000256" key="2">
    <source>
        <dbReference type="ARBA" id="ARBA00022737"/>
    </source>
</evidence>
<dbReference type="PANTHER" id="PTHR16266">
    <property type="entry name" value="WD REPEAT DOMAIN 9"/>
    <property type="match status" value="1"/>
</dbReference>
<dbReference type="PROSITE" id="PS50082">
    <property type="entry name" value="WD_REPEATS_2"/>
    <property type="match status" value="4"/>
</dbReference>
<dbReference type="GO" id="GO:0006357">
    <property type="term" value="P:regulation of transcription by RNA polymerase II"/>
    <property type="evidence" value="ECO:0007669"/>
    <property type="project" value="TreeGrafter"/>
</dbReference>
<proteinExistence type="predicted"/>
<dbReference type="InterPro" id="IPR052060">
    <property type="entry name" value="Bromo_WD_repeat"/>
</dbReference>
<dbReference type="EMBL" id="OY731403">
    <property type="protein sequence ID" value="CAJ1963240.1"/>
    <property type="molecule type" value="Genomic_DNA"/>
</dbReference>
<dbReference type="GO" id="GO:0008360">
    <property type="term" value="P:regulation of cell shape"/>
    <property type="evidence" value="ECO:0007669"/>
    <property type="project" value="TreeGrafter"/>
</dbReference>
<accession>A0AA86SNT9</accession>
<evidence type="ECO:0000256" key="1">
    <source>
        <dbReference type="ARBA" id="ARBA00022574"/>
    </source>
</evidence>
<sequence>MNAPFGSIPSLLTSLSHSCFRSVSVPLHIVLIAVGTEKNCTHSTAESFLLESIVALWRVIHTRHVLRNLTGSGHHYSFSKFTPPTSQGFIFNGAEECVMDSLECQGFKGVDERSWCMYMLNKYTEKCSAFYGISCNWMRDRESNPVDEAPSGVWGGNMALQKYAPSGHAPSVNVKHLTFSSKVPKKAEHDKANQNHNMDVDIDLREVYFLIMHFLSSGPCHKTYLQFWNELLEHQLLPRRYHAWYSRTGACSGDKDGDGLSFPLNYNMLVERYPHVEKDHLVKLLKQLLLNTATPSLGMNVGNAPNAADVPTLLGSGSFSLLSYDRDKMKEVKRPPPHMRWPHMKANQVHGLNLREIGGGFPRHHRAPSIRAACYAVAKPSTMVQKMQNIKRLRGHRNAVYCAIFDRSGRYVITGSDDRLVKVWSMETAYCLASCRGHDGDITDLAVSSNNALVASSSNDCVIRVWRLPDGLPISVLRGHTGAVTAIAFSPRPNAVYQLLSSSDDGTCRIWDARYTQSSPRLYIPRPSDSVLGKSGGASSSTLPQSHQIFCCAFNANGTVFVTGSSDNLARVWNACKLSMDDTDQPNHEIDVLSGHENDVNYVQFSGCAVTSRFSTAETWKEENIPKFKNSWLNHDNIVTCSRDGSAIIWIPRSRRSHGKSGRWTRAYHLRVPPPPMPPQPQRGGPRQRILPTPRGVNMIVWSLDNRFVLAAIMGKLVLFPFVGNCFYSQGINE</sequence>
<organism evidence="6 7">
    <name type="scientific">Sphenostylis stenocarpa</name>
    <dbReference type="NCBI Taxonomy" id="92480"/>
    <lineage>
        <taxon>Eukaryota</taxon>
        <taxon>Viridiplantae</taxon>
        <taxon>Streptophyta</taxon>
        <taxon>Embryophyta</taxon>
        <taxon>Tracheophyta</taxon>
        <taxon>Spermatophyta</taxon>
        <taxon>Magnoliopsida</taxon>
        <taxon>eudicotyledons</taxon>
        <taxon>Gunneridae</taxon>
        <taxon>Pentapetalae</taxon>
        <taxon>rosids</taxon>
        <taxon>fabids</taxon>
        <taxon>Fabales</taxon>
        <taxon>Fabaceae</taxon>
        <taxon>Papilionoideae</taxon>
        <taxon>50 kb inversion clade</taxon>
        <taxon>NPAAA clade</taxon>
        <taxon>indigoferoid/millettioid clade</taxon>
        <taxon>Phaseoleae</taxon>
        <taxon>Sphenostylis</taxon>
    </lineage>
</organism>
<dbReference type="InterPro" id="IPR015943">
    <property type="entry name" value="WD40/YVTN_repeat-like_dom_sf"/>
</dbReference>
<feature type="repeat" description="WD" evidence="3">
    <location>
        <begin position="393"/>
        <end position="434"/>
    </location>
</feature>
<feature type="region of interest" description="Disordered" evidence="4">
    <location>
        <begin position="669"/>
        <end position="689"/>
    </location>
</feature>
<dbReference type="Gramene" id="rna-AYBTSS11_LOCUS19669">
    <property type="protein sequence ID" value="CAJ1963240.1"/>
    <property type="gene ID" value="gene-AYBTSS11_LOCUS19669"/>
</dbReference>
<dbReference type="PRINTS" id="PR00320">
    <property type="entry name" value="GPROTEINBRPT"/>
</dbReference>
<keyword evidence="7" id="KW-1185">Reference proteome</keyword>
<evidence type="ECO:0000313" key="7">
    <source>
        <dbReference type="Proteomes" id="UP001189624"/>
    </source>
</evidence>
<dbReference type="FunFam" id="2.130.10.10:FF:000627">
    <property type="entry name" value="Bromodomain and WD repeat domain-containing protein"/>
    <property type="match status" value="1"/>
</dbReference>
<dbReference type="PROSITE" id="PS50294">
    <property type="entry name" value="WD_REPEATS_REGION"/>
    <property type="match status" value="3"/>
</dbReference>
<dbReference type="GO" id="GO:0007010">
    <property type="term" value="P:cytoskeleton organization"/>
    <property type="evidence" value="ECO:0007669"/>
    <property type="project" value="TreeGrafter"/>
</dbReference>
<dbReference type="Pfam" id="PF00400">
    <property type="entry name" value="WD40"/>
    <property type="match status" value="4"/>
</dbReference>
<dbReference type="Gene3D" id="2.130.10.10">
    <property type="entry name" value="YVTN repeat-like/Quinoprotein amine dehydrogenase"/>
    <property type="match status" value="2"/>
</dbReference>
<evidence type="ECO:0000256" key="4">
    <source>
        <dbReference type="SAM" id="MobiDB-lite"/>
    </source>
</evidence>
<protein>
    <recommendedName>
        <fullName evidence="5">BRWD/PHIP N-terminal domain-containing protein</fullName>
    </recommendedName>
</protein>